<evidence type="ECO:0000256" key="9">
    <source>
        <dbReference type="ARBA" id="ARBA00023125"/>
    </source>
</evidence>
<comment type="subcellular location">
    <subcellularLocation>
        <location evidence="13">Cytoplasm</location>
    </subcellularLocation>
</comment>
<keyword evidence="10 13" id="KW-0233">DNA recombination</keyword>
<comment type="cofactor">
    <cofactor evidence="13">
        <name>Mg(2+)</name>
        <dbReference type="ChEBI" id="CHEBI:18420"/>
    </cofactor>
    <text evidence="13">Binds 2 Mg(2+) ion per subunit.</text>
</comment>
<dbReference type="EMBL" id="QEKK01000002">
    <property type="protein sequence ID" value="PVY59120.1"/>
    <property type="molecule type" value="Genomic_DNA"/>
</dbReference>
<reference evidence="16 18" key="3">
    <citation type="submission" date="2018-04" db="EMBL/GenBank/DDBJ databases">
        <title>Genomic Encyclopedia of Type Strains, Phase IV (KMG-IV): sequencing the most valuable type-strain genomes for metagenomic binning, comparative biology and taxonomic classification.</title>
        <authorList>
            <person name="Goeker M."/>
        </authorList>
    </citation>
    <scope>NUCLEOTIDE SEQUENCE [LARGE SCALE GENOMIC DNA]</scope>
    <source>
        <strain evidence="16 18">DSM 26588</strain>
    </source>
</reference>
<evidence type="ECO:0000256" key="14">
    <source>
        <dbReference type="NCBIfam" id="TIGR00228"/>
    </source>
</evidence>
<keyword evidence="9 13" id="KW-0238">DNA-binding</keyword>
<dbReference type="GO" id="GO:0005737">
    <property type="term" value="C:cytoplasm"/>
    <property type="evidence" value="ECO:0007669"/>
    <property type="project" value="UniProtKB-SubCell"/>
</dbReference>
<organism evidence="15 17">
    <name type="scientific">Intestinimonas butyriciproducens</name>
    <dbReference type="NCBI Taxonomy" id="1297617"/>
    <lineage>
        <taxon>Bacteria</taxon>
        <taxon>Bacillati</taxon>
        <taxon>Bacillota</taxon>
        <taxon>Clostridia</taxon>
        <taxon>Eubacteriales</taxon>
        <taxon>Intestinimonas</taxon>
    </lineage>
</organism>
<evidence type="ECO:0000256" key="4">
    <source>
        <dbReference type="ARBA" id="ARBA00022723"/>
    </source>
</evidence>
<gene>
    <name evidence="13" type="primary">ruvC</name>
    <name evidence="16" type="ORF">C7373_102101</name>
    <name evidence="15" type="ORF">IB211_01668c</name>
</gene>
<dbReference type="Gene3D" id="3.30.420.10">
    <property type="entry name" value="Ribonuclease H-like superfamily/Ribonuclease H"/>
    <property type="match status" value="1"/>
</dbReference>
<dbReference type="GO" id="GO:0000287">
    <property type="term" value="F:magnesium ion binding"/>
    <property type="evidence" value="ECO:0007669"/>
    <property type="project" value="UniProtKB-UniRule"/>
</dbReference>
<evidence type="ECO:0000313" key="16">
    <source>
        <dbReference type="EMBL" id="PVY59120.1"/>
    </source>
</evidence>
<dbReference type="GO" id="GO:0006281">
    <property type="term" value="P:DNA repair"/>
    <property type="evidence" value="ECO:0007669"/>
    <property type="project" value="UniProtKB-UniRule"/>
</dbReference>
<evidence type="ECO:0000256" key="3">
    <source>
        <dbReference type="ARBA" id="ARBA00022722"/>
    </source>
</evidence>
<protein>
    <recommendedName>
        <fullName evidence="13 14">Crossover junction endodeoxyribonuclease RuvC</fullName>
        <ecNumber evidence="13 14">3.1.21.10</ecNumber>
    </recommendedName>
    <alternativeName>
        <fullName evidence="13">Holliday junction nuclease RuvC</fullName>
    </alternativeName>
    <alternativeName>
        <fullName evidence="13">Holliday junction resolvase RuvC</fullName>
    </alternativeName>
</protein>
<dbReference type="EC" id="3.1.21.10" evidence="13 14"/>
<evidence type="ECO:0000313" key="17">
    <source>
        <dbReference type="Proteomes" id="UP000064844"/>
    </source>
</evidence>
<dbReference type="Proteomes" id="UP000064844">
    <property type="component" value="Chromosome"/>
</dbReference>
<feature type="active site" evidence="13">
    <location>
        <position position="140"/>
    </location>
</feature>
<evidence type="ECO:0000313" key="18">
    <source>
        <dbReference type="Proteomes" id="UP000245778"/>
    </source>
</evidence>
<comment type="subunit">
    <text evidence="13">Homodimer which binds Holliday junction (HJ) DNA. The HJ becomes 2-fold symmetrical on binding to RuvC with unstacked arms; it has a different conformation from HJ DNA in complex with RuvA. In the full resolvosome a probable DNA-RuvA(4)-RuvB(12)-RuvC(2) complex forms which resolves the HJ.</text>
</comment>
<dbReference type="PATRIC" id="fig|1297617.4.peg.1711"/>
<dbReference type="InterPro" id="IPR012337">
    <property type="entry name" value="RNaseH-like_sf"/>
</dbReference>
<keyword evidence="4 13" id="KW-0479">Metal-binding</keyword>
<comment type="catalytic activity">
    <reaction evidence="12 13">
        <text>Endonucleolytic cleavage at a junction such as a reciprocal single-stranded crossover between two homologous DNA duplexes (Holliday junction).</text>
        <dbReference type="EC" id="3.1.21.10"/>
    </reaction>
</comment>
<comment type="function">
    <text evidence="13">The RuvA-RuvB-RuvC complex processes Holliday junction (HJ) DNA during genetic recombination and DNA repair. Endonuclease that resolves HJ intermediates. Cleaves cruciform DNA by making single-stranded nicks across the HJ at symmetrical positions within the homologous arms, yielding a 5'-phosphate and a 3'-hydroxyl group; requires a central core of homology in the junction. The consensus cleavage sequence is 5'-(A/T)TT(C/G)-3'. Cleavage occurs on the 3'-side of the TT dinucleotide at the point of strand exchange. HJ branch migration catalyzed by RuvA-RuvB allows RuvC to scan DNA until it finds its consensus sequence, where it cleaves and resolves the cruciform DNA.</text>
</comment>
<keyword evidence="17" id="KW-1185">Reference proteome</keyword>
<reference evidence="17" key="2">
    <citation type="submission" date="2015-04" db="EMBL/GenBank/DDBJ databases">
        <title>A butyrogenic pathway from the amino acid lysine in a human gut commensal.</title>
        <authorList>
            <person name="de Vos W.M."/>
            <person name="Bui N.T.P."/>
            <person name="Plugge C.M."/>
            <person name="Ritari J."/>
        </authorList>
    </citation>
    <scope>NUCLEOTIDE SEQUENCE [LARGE SCALE GENOMIC DNA]</scope>
    <source>
        <strain evidence="17">AF211</strain>
    </source>
</reference>
<dbReference type="SUPFAM" id="SSF53098">
    <property type="entry name" value="Ribonuclease H-like"/>
    <property type="match status" value="1"/>
</dbReference>
<dbReference type="Pfam" id="PF02075">
    <property type="entry name" value="RuvC"/>
    <property type="match status" value="1"/>
</dbReference>
<reference evidence="15 17" key="1">
    <citation type="journal article" date="2015" name="Nat. Commun.">
        <title>Production of butyrate from lysine and the Amadori product fructoselysine by a human gut commensal.</title>
        <authorList>
            <person name="Bui T.P."/>
            <person name="Ritari J."/>
            <person name="Boeren S."/>
            <person name="de Waard P."/>
            <person name="Plugge C.M."/>
            <person name="de Vos W.M."/>
        </authorList>
    </citation>
    <scope>NUCLEOTIDE SEQUENCE [LARGE SCALE GENOMIC DNA]</scope>
    <source>
        <strain evidence="15 17">AF211</strain>
    </source>
</reference>
<keyword evidence="6 13" id="KW-0227">DNA damage</keyword>
<evidence type="ECO:0000256" key="11">
    <source>
        <dbReference type="ARBA" id="ARBA00023204"/>
    </source>
</evidence>
<comment type="similarity">
    <text evidence="1 13">Belongs to the RuvC family.</text>
</comment>
<dbReference type="Proteomes" id="UP000245778">
    <property type="component" value="Unassembled WGS sequence"/>
</dbReference>
<feature type="binding site" evidence="13">
    <location>
        <position position="140"/>
    </location>
    <ligand>
        <name>Mg(2+)</name>
        <dbReference type="ChEBI" id="CHEBI:18420"/>
        <label>1</label>
    </ligand>
</feature>
<evidence type="ECO:0000256" key="8">
    <source>
        <dbReference type="ARBA" id="ARBA00022842"/>
    </source>
</evidence>
<dbReference type="PANTHER" id="PTHR30194:SF3">
    <property type="entry name" value="CROSSOVER JUNCTION ENDODEOXYRIBONUCLEASE RUVC"/>
    <property type="match status" value="1"/>
</dbReference>
<dbReference type="InterPro" id="IPR036397">
    <property type="entry name" value="RNaseH_sf"/>
</dbReference>
<dbReference type="PANTHER" id="PTHR30194">
    <property type="entry name" value="CROSSOVER JUNCTION ENDODEOXYRIBONUCLEASE RUVC"/>
    <property type="match status" value="1"/>
</dbReference>
<dbReference type="STRING" id="1297617.IB211_01668c"/>
<dbReference type="CDD" id="cd16962">
    <property type="entry name" value="RuvC"/>
    <property type="match status" value="1"/>
</dbReference>
<feature type="active site" evidence="13">
    <location>
        <position position="67"/>
    </location>
</feature>
<evidence type="ECO:0000256" key="13">
    <source>
        <dbReference type="HAMAP-Rule" id="MF_00034"/>
    </source>
</evidence>
<keyword evidence="11 13" id="KW-0234">DNA repair</keyword>
<keyword evidence="7 13" id="KW-0378">Hydrolase</keyword>
<accession>A0A0S2W407</accession>
<dbReference type="KEGG" id="ibu:IB211_01668c"/>
<evidence type="ECO:0000256" key="1">
    <source>
        <dbReference type="ARBA" id="ARBA00009518"/>
    </source>
</evidence>
<evidence type="ECO:0000256" key="10">
    <source>
        <dbReference type="ARBA" id="ARBA00023172"/>
    </source>
</evidence>
<dbReference type="GO" id="GO:0008821">
    <property type="term" value="F:crossover junction DNA endonuclease activity"/>
    <property type="evidence" value="ECO:0007669"/>
    <property type="project" value="UniProtKB-UniRule"/>
</dbReference>
<dbReference type="NCBIfam" id="TIGR00228">
    <property type="entry name" value="ruvC"/>
    <property type="match status" value="1"/>
</dbReference>
<feature type="active site" evidence="13">
    <location>
        <position position="7"/>
    </location>
</feature>
<dbReference type="GO" id="GO:0048476">
    <property type="term" value="C:Holliday junction resolvase complex"/>
    <property type="evidence" value="ECO:0007669"/>
    <property type="project" value="UniProtKB-UniRule"/>
</dbReference>
<keyword evidence="5 13" id="KW-0255">Endonuclease</keyword>
<dbReference type="GO" id="GO:0006310">
    <property type="term" value="P:DNA recombination"/>
    <property type="evidence" value="ECO:0007669"/>
    <property type="project" value="UniProtKB-UniRule"/>
</dbReference>
<evidence type="ECO:0000256" key="12">
    <source>
        <dbReference type="ARBA" id="ARBA00029354"/>
    </source>
</evidence>
<dbReference type="PROSITE" id="PS01321">
    <property type="entry name" value="RUVC"/>
    <property type="match status" value="1"/>
</dbReference>
<proteinExistence type="inferred from homology"/>
<dbReference type="OrthoDB" id="9805499at2"/>
<keyword evidence="2 13" id="KW-0963">Cytoplasm</keyword>
<dbReference type="InterPro" id="IPR002176">
    <property type="entry name" value="X-over_junc_endoDNase_RuvC"/>
</dbReference>
<dbReference type="HAMAP" id="MF_00034">
    <property type="entry name" value="RuvC"/>
    <property type="match status" value="1"/>
</dbReference>
<dbReference type="eggNOG" id="COG0817">
    <property type="taxonomic scope" value="Bacteria"/>
</dbReference>
<dbReference type="EMBL" id="CP011307">
    <property type="protein sequence ID" value="ALP94059.1"/>
    <property type="molecule type" value="Genomic_DNA"/>
</dbReference>
<feature type="binding site" evidence="13">
    <location>
        <position position="7"/>
    </location>
    <ligand>
        <name>Mg(2+)</name>
        <dbReference type="ChEBI" id="CHEBI:18420"/>
        <label>1</label>
    </ligand>
</feature>
<dbReference type="RefSeq" id="WP_058117725.1">
    <property type="nucleotide sequence ID" value="NZ_CALICV010000150.1"/>
</dbReference>
<sequence>MIILGIDPGFAIVGFAILEANHGKQRLIQCGAITTQAGLPLPARLLQIEQDMDELIAVFHPEAMAVEELFFNNNVTTGIGVAQARGVILTAAERAGVSIYEYTPSQVKQAVVGYGKAEKRQVMDMTKRILNLRTVPKPDDAADAVAIALCHARSHASLLASLDPATPGSGRYEVRKK</sequence>
<evidence type="ECO:0000256" key="5">
    <source>
        <dbReference type="ARBA" id="ARBA00022759"/>
    </source>
</evidence>
<evidence type="ECO:0000256" key="6">
    <source>
        <dbReference type="ARBA" id="ARBA00022763"/>
    </source>
</evidence>
<keyword evidence="8 13" id="KW-0460">Magnesium</keyword>
<dbReference type="PRINTS" id="PR00696">
    <property type="entry name" value="RSOLVASERUVC"/>
</dbReference>
<evidence type="ECO:0000313" key="15">
    <source>
        <dbReference type="EMBL" id="ALP94059.1"/>
    </source>
</evidence>
<dbReference type="FunFam" id="3.30.420.10:FF:000002">
    <property type="entry name" value="Crossover junction endodeoxyribonuclease RuvC"/>
    <property type="match status" value="1"/>
</dbReference>
<dbReference type="AlphaFoldDB" id="A0A0S2W407"/>
<name>A0A0S2W407_9FIRM</name>
<keyword evidence="3 13" id="KW-0540">Nuclease</keyword>
<feature type="binding site" evidence="13">
    <location>
        <position position="67"/>
    </location>
    <ligand>
        <name>Mg(2+)</name>
        <dbReference type="ChEBI" id="CHEBI:18420"/>
        <label>2</label>
    </ligand>
</feature>
<dbReference type="GO" id="GO:0003677">
    <property type="term" value="F:DNA binding"/>
    <property type="evidence" value="ECO:0007669"/>
    <property type="project" value="UniProtKB-KW"/>
</dbReference>
<evidence type="ECO:0000256" key="7">
    <source>
        <dbReference type="ARBA" id="ARBA00022801"/>
    </source>
</evidence>
<evidence type="ECO:0000256" key="2">
    <source>
        <dbReference type="ARBA" id="ARBA00022490"/>
    </source>
</evidence>
<dbReference type="NCBIfam" id="NF000711">
    <property type="entry name" value="PRK00039.2-1"/>
    <property type="match status" value="1"/>
</dbReference>
<dbReference type="GeneID" id="93229234"/>
<dbReference type="InterPro" id="IPR020563">
    <property type="entry name" value="X-over_junc_endoDNase_Mg_BS"/>
</dbReference>